<dbReference type="PANTHER" id="PTHR48111:SF22">
    <property type="entry name" value="REGULATOR OF RPOS"/>
    <property type="match status" value="1"/>
</dbReference>
<dbReference type="InterPro" id="IPR011006">
    <property type="entry name" value="CheY-like_superfamily"/>
</dbReference>
<dbReference type="CDD" id="cd00383">
    <property type="entry name" value="trans_reg_C"/>
    <property type="match status" value="1"/>
</dbReference>
<gene>
    <name evidence="10" type="ORF">EBAPG3_005695</name>
</gene>
<dbReference type="GO" id="GO:0000156">
    <property type="term" value="F:phosphorelay response regulator activity"/>
    <property type="evidence" value="ECO:0007669"/>
    <property type="project" value="TreeGrafter"/>
</dbReference>
<feature type="DNA-binding region" description="OmpR/PhoB-type" evidence="7">
    <location>
        <begin position="175"/>
        <end position="272"/>
    </location>
</feature>
<dbReference type="SMART" id="SM00862">
    <property type="entry name" value="Trans_reg_C"/>
    <property type="match status" value="1"/>
</dbReference>
<dbReference type="PANTHER" id="PTHR48111">
    <property type="entry name" value="REGULATOR OF RPOS"/>
    <property type="match status" value="1"/>
</dbReference>
<evidence type="ECO:0000256" key="5">
    <source>
        <dbReference type="ARBA" id="ARBA00023163"/>
    </source>
</evidence>
<feature type="domain" description="OmpR/PhoB-type" evidence="9">
    <location>
        <begin position="175"/>
        <end position="272"/>
    </location>
</feature>
<dbReference type="KEGG" id="nlc:EBAPG3_005695"/>
<keyword evidence="11" id="KW-1185">Reference proteome</keyword>
<dbReference type="Pfam" id="PF00072">
    <property type="entry name" value="Response_reg"/>
    <property type="match status" value="1"/>
</dbReference>
<evidence type="ECO:0000256" key="7">
    <source>
        <dbReference type="PROSITE-ProRule" id="PRU01091"/>
    </source>
</evidence>
<dbReference type="SUPFAM" id="SSF46894">
    <property type="entry name" value="C-terminal effector domain of the bipartite response regulators"/>
    <property type="match status" value="1"/>
</dbReference>
<dbReference type="SUPFAM" id="SSF52172">
    <property type="entry name" value="CheY-like"/>
    <property type="match status" value="1"/>
</dbReference>
<dbReference type="PROSITE" id="PS50110">
    <property type="entry name" value="RESPONSE_REGULATORY"/>
    <property type="match status" value="1"/>
</dbReference>
<dbReference type="CDD" id="cd17574">
    <property type="entry name" value="REC_OmpR"/>
    <property type="match status" value="1"/>
</dbReference>
<dbReference type="EMBL" id="CP021106">
    <property type="protein sequence ID" value="ARO87303.1"/>
    <property type="molecule type" value="Genomic_DNA"/>
</dbReference>
<feature type="modified residue" description="4-aspartylphosphate" evidence="6">
    <location>
        <position position="100"/>
    </location>
</feature>
<evidence type="ECO:0000313" key="10">
    <source>
        <dbReference type="EMBL" id="ARO87303.1"/>
    </source>
</evidence>
<keyword evidence="5" id="KW-0804">Transcription</keyword>
<name>A0A1W6SNC7_9PROT</name>
<evidence type="ECO:0000259" key="9">
    <source>
        <dbReference type="PROSITE" id="PS51755"/>
    </source>
</evidence>
<dbReference type="Gene3D" id="6.10.250.690">
    <property type="match status" value="1"/>
</dbReference>
<dbReference type="InterPro" id="IPR036388">
    <property type="entry name" value="WH-like_DNA-bd_sf"/>
</dbReference>
<evidence type="ECO:0000256" key="1">
    <source>
        <dbReference type="ARBA" id="ARBA00022553"/>
    </source>
</evidence>
<keyword evidence="3" id="KW-0805">Transcription regulation</keyword>
<keyword evidence="2" id="KW-0902">Two-component regulatory system</keyword>
<dbReference type="SMART" id="SM00448">
    <property type="entry name" value="REC"/>
    <property type="match status" value="1"/>
</dbReference>
<dbReference type="GO" id="GO:0005829">
    <property type="term" value="C:cytosol"/>
    <property type="evidence" value="ECO:0007669"/>
    <property type="project" value="TreeGrafter"/>
</dbReference>
<dbReference type="GO" id="GO:0032993">
    <property type="term" value="C:protein-DNA complex"/>
    <property type="evidence" value="ECO:0007669"/>
    <property type="project" value="TreeGrafter"/>
</dbReference>
<evidence type="ECO:0000256" key="6">
    <source>
        <dbReference type="PROSITE-ProRule" id="PRU00169"/>
    </source>
</evidence>
<evidence type="ECO:0000259" key="8">
    <source>
        <dbReference type="PROSITE" id="PS50110"/>
    </source>
</evidence>
<dbReference type="eggNOG" id="COG0745">
    <property type="taxonomic scope" value="Bacteria"/>
</dbReference>
<evidence type="ECO:0000313" key="11">
    <source>
        <dbReference type="Proteomes" id="UP000012179"/>
    </source>
</evidence>
<dbReference type="GO" id="GO:0000976">
    <property type="term" value="F:transcription cis-regulatory region binding"/>
    <property type="evidence" value="ECO:0007669"/>
    <property type="project" value="TreeGrafter"/>
</dbReference>
<dbReference type="Proteomes" id="UP000012179">
    <property type="component" value="Chromosome"/>
</dbReference>
<dbReference type="InterPro" id="IPR001867">
    <property type="entry name" value="OmpR/PhoB-type_DNA-bd"/>
</dbReference>
<protein>
    <submittedName>
        <fullName evidence="10">DNA-binding response regulator</fullName>
    </submittedName>
</protein>
<dbReference type="Gene3D" id="3.40.50.2300">
    <property type="match status" value="1"/>
</dbReference>
<sequence>MIEIVNPSWFTWLIREFPAKPEESRGVQFSAQFVSSVEPSLSHIFDRSFVHILIIEDDPAIATNLYDFLEARGHSVDAAADGITGLHLAVTQRFDGILLDLGLPGMDGITLCRKLRQEANLDTPVLMLTARDTLADKLKGFDCGADDYLVKPFALKEVEARLAAMHKRHGGKVTSRILESDDLSFDPKTLSVRFAGAAVKLPPKCIRLLALMMGEPGRVFSRRELESEVWGDAQGTSDTLRSHMHELRRALTRAGGYDPIETVHGLGYRLISRAGV</sequence>
<evidence type="ECO:0000256" key="2">
    <source>
        <dbReference type="ARBA" id="ARBA00023012"/>
    </source>
</evidence>
<dbReference type="PROSITE" id="PS51755">
    <property type="entry name" value="OMPR_PHOB"/>
    <property type="match status" value="1"/>
</dbReference>
<dbReference type="InterPro" id="IPR016032">
    <property type="entry name" value="Sig_transdc_resp-reg_C-effctor"/>
</dbReference>
<evidence type="ECO:0000256" key="4">
    <source>
        <dbReference type="ARBA" id="ARBA00023125"/>
    </source>
</evidence>
<dbReference type="InterPro" id="IPR001789">
    <property type="entry name" value="Sig_transdc_resp-reg_receiver"/>
</dbReference>
<keyword evidence="1 6" id="KW-0597">Phosphoprotein</keyword>
<organism evidence="10 11">
    <name type="scientific">Nitrosospira lacus</name>
    <dbReference type="NCBI Taxonomy" id="1288494"/>
    <lineage>
        <taxon>Bacteria</taxon>
        <taxon>Pseudomonadati</taxon>
        <taxon>Pseudomonadota</taxon>
        <taxon>Betaproteobacteria</taxon>
        <taxon>Nitrosomonadales</taxon>
        <taxon>Nitrosomonadaceae</taxon>
        <taxon>Nitrosospira</taxon>
    </lineage>
</organism>
<feature type="domain" description="Response regulatory" evidence="8">
    <location>
        <begin position="51"/>
        <end position="166"/>
    </location>
</feature>
<dbReference type="Gene3D" id="1.10.10.10">
    <property type="entry name" value="Winged helix-like DNA-binding domain superfamily/Winged helix DNA-binding domain"/>
    <property type="match status" value="1"/>
</dbReference>
<evidence type="ECO:0000256" key="3">
    <source>
        <dbReference type="ARBA" id="ARBA00023015"/>
    </source>
</evidence>
<dbReference type="Pfam" id="PF00486">
    <property type="entry name" value="Trans_reg_C"/>
    <property type="match status" value="1"/>
</dbReference>
<proteinExistence type="predicted"/>
<dbReference type="GO" id="GO:0006355">
    <property type="term" value="P:regulation of DNA-templated transcription"/>
    <property type="evidence" value="ECO:0007669"/>
    <property type="project" value="InterPro"/>
</dbReference>
<keyword evidence="4 7" id="KW-0238">DNA-binding</keyword>
<dbReference type="FunFam" id="3.40.50.2300:FF:000001">
    <property type="entry name" value="DNA-binding response regulator PhoB"/>
    <property type="match status" value="1"/>
</dbReference>
<reference evidence="10 11" key="1">
    <citation type="journal article" date="2015" name="Int. J. Syst. Evol. Microbiol.">
        <title>Nitrosospira lacus sp. nov., a psychrotolerant, ammonia-oxidizing bacterium from sandy lake sediment.</title>
        <authorList>
            <person name="Urakawa H."/>
            <person name="Garcia J.C."/>
            <person name="Nielsen J.L."/>
            <person name="Le V.Q."/>
            <person name="Kozlowski J.A."/>
            <person name="Stein L.Y."/>
            <person name="Lim C.K."/>
            <person name="Pommerening-Roser A."/>
            <person name="Martens-Habbena W."/>
            <person name="Stahl D.A."/>
            <person name="Klotz M.G."/>
        </authorList>
    </citation>
    <scope>NUCLEOTIDE SEQUENCE [LARGE SCALE GENOMIC DNA]</scope>
    <source>
        <strain evidence="10 11">APG3</strain>
    </source>
</reference>
<accession>A0A1W6SNC7</accession>
<dbReference type="AlphaFoldDB" id="A0A1W6SNC7"/>
<dbReference type="InterPro" id="IPR039420">
    <property type="entry name" value="WalR-like"/>
</dbReference>